<feature type="binding site" evidence="14">
    <location>
        <position position="853"/>
    </location>
    <ligand>
        <name>Mg(2+)</name>
        <dbReference type="ChEBI" id="CHEBI:18420"/>
        <label>3</label>
    </ligand>
</feature>
<feature type="binding site" evidence="14">
    <location>
        <position position="798"/>
    </location>
    <ligand>
        <name>ATP</name>
        <dbReference type="ChEBI" id="CHEBI:30616"/>
        <label>2</label>
    </ligand>
</feature>
<evidence type="ECO:0000256" key="11">
    <source>
        <dbReference type="ARBA" id="ARBA00022975"/>
    </source>
</evidence>
<dbReference type="InterPro" id="IPR005483">
    <property type="entry name" value="CPSase_dom"/>
</dbReference>
<keyword evidence="5 14" id="KW-0028">Amino-acid biosynthesis</keyword>
<evidence type="ECO:0000256" key="4">
    <source>
        <dbReference type="ARBA" id="ARBA00022598"/>
    </source>
</evidence>
<feature type="region of interest" description="Carbamoyl phosphate synthetic domain" evidence="14">
    <location>
        <begin position="567"/>
        <end position="949"/>
    </location>
</feature>
<feature type="binding site" evidence="14">
    <location>
        <position position="285"/>
    </location>
    <ligand>
        <name>ATP</name>
        <dbReference type="ChEBI" id="CHEBI:30616"/>
        <label>1</label>
    </ligand>
</feature>
<feature type="binding site" evidence="14">
    <location>
        <position position="853"/>
    </location>
    <ligand>
        <name>Mg(2+)</name>
        <dbReference type="ChEBI" id="CHEBI:18420"/>
        <label>4</label>
    </ligand>
</feature>
<dbReference type="Gene3D" id="3.40.50.1380">
    <property type="entry name" value="Methylglyoxal synthase-like domain"/>
    <property type="match status" value="1"/>
</dbReference>
<dbReference type="SMART" id="SM00851">
    <property type="entry name" value="MGS"/>
    <property type="match status" value="1"/>
</dbReference>
<dbReference type="PROSITE" id="PS50975">
    <property type="entry name" value="ATP_GRASP"/>
    <property type="match status" value="2"/>
</dbReference>
<feature type="binding site" evidence="14">
    <location>
        <position position="241"/>
    </location>
    <ligand>
        <name>ATP</name>
        <dbReference type="ChEBI" id="CHEBI:30616"/>
        <label>1</label>
    </ligand>
</feature>
<protein>
    <recommendedName>
        <fullName evidence="14">Carbamoyl phosphate synthase large chain</fullName>
        <ecNumber evidence="14">6.3.4.16</ecNumber>
        <ecNumber evidence="14">6.3.5.5</ecNumber>
    </recommendedName>
    <alternativeName>
        <fullName evidence="14">Carbamoyl phosphate synthetase ammonia chain</fullName>
    </alternativeName>
</protein>
<feature type="binding site" evidence="14">
    <location>
        <position position="242"/>
    </location>
    <ligand>
        <name>ATP</name>
        <dbReference type="ChEBI" id="CHEBI:30616"/>
        <label>1</label>
    </ligand>
</feature>
<feature type="binding site" evidence="14">
    <location>
        <position position="853"/>
    </location>
    <ligand>
        <name>Mn(2+)</name>
        <dbReference type="ChEBI" id="CHEBI:29035"/>
        <label>3</label>
    </ligand>
</feature>
<feature type="binding site" evidence="14">
    <location>
        <position position="301"/>
    </location>
    <ligand>
        <name>Mg(2+)</name>
        <dbReference type="ChEBI" id="CHEBI:18420"/>
        <label>2</label>
    </ligand>
</feature>
<dbReference type="SUPFAM" id="SSF48108">
    <property type="entry name" value="Carbamoyl phosphate synthetase, large subunit connection domain"/>
    <property type="match status" value="1"/>
</dbReference>
<proteinExistence type="inferred from homology"/>
<dbReference type="GO" id="GO:0004088">
    <property type="term" value="F:carbamoyl-phosphate synthase (glutamine-hydrolyzing) activity"/>
    <property type="evidence" value="ECO:0007669"/>
    <property type="project" value="UniProtKB-EC"/>
</dbReference>
<feature type="binding site" evidence="14">
    <location>
        <position position="175"/>
    </location>
    <ligand>
        <name>ATP</name>
        <dbReference type="ChEBI" id="CHEBI:30616"/>
        <label>1</label>
    </ligand>
</feature>
<name>A0ABT7VAS9_9ACTN</name>
<feature type="region of interest" description="Carboxyphosphate synthetic domain" evidence="14">
    <location>
        <begin position="1"/>
        <end position="402"/>
    </location>
</feature>
<feature type="binding site" evidence="14">
    <location>
        <position position="285"/>
    </location>
    <ligand>
        <name>Mn(2+)</name>
        <dbReference type="ChEBI" id="CHEBI:29035"/>
        <label>1</label>
    </ligand>
</feature>
<keyword evidence="18" id="KW-1185">Reference proteome</keyword>
<dbReference type="InterPro" id="IPR005480">
    <property type="entry name" value="CPSase_lsu_oligo"/>
</dbReference>
<feature type="binding site" evidence="14">
    <location>
        <position position="299"/>
    </location>
    <ligand>
        <name>Mn(2+)</name>
        <dbReference type="ChEBI" id="CHEBI:29035"/>
        <label>1</label>
    </ligand>
</feature>
<feature type="binding site" evidence="14">
    <location>
        <position position="853"/>
    </location>
    <ligand>
        <name>Mn(2+)</name>
        <dbReference type="ChEBI" id="CHEBI:29035"/>
        <label>4</label>
    </ligand>
</feature>
<sequence>MPKRTDIKRILVIGSGPIVIGQACEFDYSGAQACKVLKEDGYEVVLVNSNPATIMTDPGLADRTYVEPVTPEFVEKVIARERPDALLPTLGGQTGLNTAVELAKSGVLERYGVEMIGCDLAAIERGEDRKLFNEAMAEIGLEVARSGYAYSVDEAVEIAGRVGYPCVLRPSYTLGGAGGGIAHTEEELRQIVRQGLELSPAGEVLVEESIEGWKEYEMEVMRDHAGNGIIVCSIENLDPMGVHTGDSITVAPAQTLSDLEYQRMRVASLAILEKVGVETGGSNVQFAVNPKNGRLIVIEMNPRVSRSSALASKATGFPIAKAAARLAVGYTLDEIVNDITKATPACFEPSIDYCVVKVPRFAFEKFKGTDTTLTTRMKAVGEIMAIGRTFEEALGKAMRSLEDGHAGLLAGGSEHARELADDELAAEVVEPTEHRIFYVAEALRRGWGVDRVHGLTGIDPWFLSRIGDMVAVQESVRGMRVEDIDADAMRLLKQYGTSDAEIAALTGSTERFVRAYRKGLGVRPCMKTVDTCAAEFPSATEYHYKTYEGLMRPEPEASKTVAADEVTPARKPKAMILGAGPNRIGQGIEFDYCCVHASYALASRGFETIMVNCNPETVSTDYDTSDRLYFEPLTYEDVMDIIDVERPDGVVVTLGGQTPLKLARMLQESGVTIMGTQPEAIDLAEDRERFSAVLDRLSIMYPPAGEARSFEEAEAVAARIGYPLLVRPSYVLGGRGMMIAYDAEQLRTYMAEATRVSPDYPVYLDRFLEGAIECDVDALCDGDEVYIGGILEHIEEAGIHSGDSATCIPPFSFSQSLVEKLRDTTRRIALELGVRGLVNVQYAIRGETVYVIEANPRASRTVPFISKATGVPLAKCAACIMAGESIADLHLPADDRELDWFCMKEAVMPWGRFPGADVVLGPEMKSTGEVMGIAKSYPEAYAKTQLAIDYKLPSPDSGKVFISVNDRDKRHILSLARILRHLGFEICSTEGTARVLAGGNVACEVVEKISGAHPNVGDMIANGEIAFIINTPYGPGSRGDGYIMRTEAIRRGVTCLTALSAANAFIAAVEAVQQASAAGEGSGMDVIALQDLPQHEV</sequence>
<feature type="binding site" evidence="14">
    <location>
        <position position="215"/>
    </location>
    <ligand>
        <name>ATP</name>
        <dbReference type="ChEBI" id="CHEBI:30616"/>
        <label>1</label>
    </ligand>
</feature>
<evidence type="ECO:0000256" key="7">
    <source>
        <dbReference type="ARBA" id="ARBA00022737"/>
    </source>
</evidence>
<dbReference type="InterPro" id="IPR011607">
    <property type="entry name" value="MGS-like_dom"/>
</dbReference>
<dbReference type="PROSITE" id="PS51855">
    <property type="entry name" value="MGS"/>
    <property type="match status" value="1"/>
</dbReference>
<dbReference type="InterPro" id="IPR033937">
    <property type="entry name" value="MGS_CPS_CarB"/>
</dbReference>
<organism evidence="17 18">
    <name type="scientific">Enorma phocaeensis</name>
    <dbReference type="NCBI Taxonomy" id="1871019"/>
    <lineage>
        <taxon>Bacteria</taxon>
        <taxon>Bacillati</taxon>
        <taxon>Actinomycetota</taxon>
        <taxon>Coriobacteriia</taxon>
        <taxon>Coriobacteriales</taxon>
        <taxon>Coriobacteriaceae</taxon>
        <taxon>Enorma</taxon>
    </lineage>
</organism>
<comment type="similarity">
    <text evidence="2 14">Belongs to the CarB family.</text>
</comment>
<dbReference type="Gene3D" id="3.30.1490.20">
    <property type="entry name" value="ATP-grasp fold, A domain"/>
    <property type="match status" value="1"/>
</dbReference>
<feature type="binding site" evidence="14">
    <location>
        <position position="129"/>
    </location>
    <ligand>
        <name>ATP</name>
        <dbReference type="ChEBI" id="CHEBI:30616"/>
        <label>1</label>
    </ligand>
</feature>
<feature type="domain" description="ATP-grasp" evidence="15">
    <location>
        <begin position="691"/>
        <end position="882"/>
    </location>
</feature>
<dbReference type="Gene3D" id="3.30.470.20">
    <property type="entry name" value="ATP-grasp fold, B domain"/>
    <property type="match status" value="2"/>
</dbReference>
<feature type="binding site" evidence="14">
    <location>
        <position position="208"/>
    </location>
    <ligand>
        <name>ATP</name>
        <dbReference type="ChEBI" id="CHEBI:30616"/>
        <label>1</label>
    </ligand>
</feature>
<dbReference type="InterPro" id="IPR036914">
    <property type="entry name" value="MGS-like_dom_sf"/>
</dbReference>
<evidence type="ECO:0000256" key="12">
    <source>
        <dbReference type="ARBA" id="ARBA00023211"/>
    </source>
</evidence>
<keyword evidence="9 14" id="KW-0067">ATP-binding</keyword>
<dbReference type="NCBIfam" id="NF003671">
    <property type="entry name" value="PRK05294.1"/>
    <property type="match status" value="1"/>
</dbReference>
<dbReference type="InterPro" id="IPR036897">
    <property type="entry name" value="CarbamoylP_synth_lsu_oligo_sf"/>
</dbReference>
<feature type="binding site" evidence="14">
    <location>
        <position position="841"/>
    </location>
    <ligand>
        <name>Mn(2+)</name>
        <dbReference type="ChEBI" id="CHEBI:29035"/>
        <label>3</label>
    </ligand>
</feature>
<dbReference type="InterPro" id="IPR013815">
    <property type="entry name" value="ATP_grasp_subdomain_1"/>
</dbReference>
<feature type="binding site" evidence="14">
    <location>
        <position position="853"/>
    </location>
    <ligand>
        <name>ATP</name>
        <dbReference type="ChEBI" id="CHEBI:30616"/>
        <label>2</label>
    </ligand>
</feature>
<comment type="subunit">
    <text evidence="14">Composed of two chains; the small (or glutamine) chain promotes the hydrolysis of glutamine to ammonia, which is used by the large (or ammonia) chain to synthesize carbamoyl phosphate. Tetramer of heterodimers (alpha,beta)4.</text>
</comment>
<feature type="binding site" evidence="14">
    <location>
        <position position="301"/>
    </location>
    <ligand>
        <name>Mn(2+)</name>
        <dbReference type="ChEBI" id="CHEBI:29035"/>
        <label>2</label>
    </ligand>
</feature>
<evidence type="ECO:0000256" key="14">
    <source>
        <dbReference type="HAMAP-Rule" id="MF_01210"/>
    </source>
</evidence>
<dbReference type="RefSeq" id="WP_289545753.1">
    <property type="nucleotide sequence ID" value="NZ_JAUDDZ010000014.1"/>
</dbReference>
<feature type="domain" description="MGS-like" evidence="16">
    <location>
        <begin position="950"/>
        <end position="1097"/>
    </location>
</feature>
<dbReference type="CDD" id="cd01424">
    <property type="entry name" value="MGS_CPS_II"/>
    <property type="match status" value="1"/>
</dbReference>
<feature type="binding site" evidence="14">
    <location>
        <position position="299"/>
    </location>
    <ligand>
        <name>Mg(2+)</name>
        <dbReference type="ChEBI" id="CHEBI:18420"/>
        <label>2</label>
    </ligand>
</feature>
<dbReference type="EC" id="6.3.4.16" evidence="14"/>
<dbReference type="Pfam" id="PF02142">
    <property type="entry name" value="MGS"/>
    <property type="match status" value="1"/>
</dbReference>
<dbReference type="SUPFAM" id="SSF56059">
    <property type="entry name" value="Glutathione synthetase ATP-binding domain-like"/>
    <property type="match status" value="2"/>
</dbReference>
<feature type="binding site" evidence="14">
    <location>
        <position position="773"/>
    </location>
    <ligand>
        <name>ATP</name>
        <dbReference type="ChEBI" id="CHEBI:30616"/>
        <label>2</label>
    </ligand>
</feature>
<accession>A0ABT7VAS9</accession>
<dbReference type="PROSITE" id="PS00867">
    <property type="entry name" value="CPSASE_2"/>
    <property type="match status" value="2"/>
</dbReference>
<feature type="binding site" evidence="14">
    <location>
        <position position="799"/>
    </location>
    <ligand>
        <name>ATP</name>
        <dbReference type="ChEBI" id="CHEBI:30616"/>
        <label>2</label>
    </ligand>
</feature>
<feature type="binding site" evidence="14">
    <location>
        <position position="855"/>
    </location>
    <ligand>
        <name>Mn(2+)</name>
        <dbReference type="ChEBI" id="CHEBI:29035"/>
        <label>4</label>
    </ligand>
</feature>
<feature type="binding site" evidence="14">
    <location>
        <position position="299"/>
    </location>
    <ligand>
        <name>Mg(2+)</name>
        <dbReference type="ChEBI" id="CHEBI:18420"/>
        <label>1</label>
    </ligand>
</feature>
<dbReference type="PRINTS" id="PR00098">
    <property type="entry name" value="CPSASE"/>
</dbReference>
<evidence type="ECO:0000256" key="1">
    <source>
        <dbReference type="ARBA" id="ARBA00005077"/>
    </source>
</evidence>
<feature type="binding site" evidence="14">
    <location>
        <position position="285"/>
    </location>
    <ligand>
        <name>Mg(2+)</name>
        <dbReference type="ChEBI" id="CHEBI:18420"/>
        <label>1</label>
    </ligand>
</feature>
<keyword evidence="7 14" id="KW-0677">Repeat</keyword>
<dbReference type="SUPFAM" id="SSF52440">
    <property type="entry name" value="PreATP-grasp domain"/>
    <property type="match status" value="2"/>
</dbReference>
<dbReference type="SMART" id="SM01096">
    <property type="entry name" value="CPSase_L_D3"/>
    <property type="match status" value="1"/>
</dbReference>
<dbReference type="PANTHER" id="PTHR11405">
    <property type="entry name" value="CARBAMOYLTRANSFERASE FAMILY MEMBER"/>
    <property type="match status" value="1"/>
</dbReference>
<feature type="binding site" evidence="14">
    <location>
        <position position="169"/>
    </location>
    <ligand>
        <name>ATP</name>
        <dbReference type="ChEBI" id="CHEBI:30616"/>
        <label>1</label>
    </ligand>
</feature>
<keyword evidence="4 14" id="KW-0436">Ligase</keyword>
<feature type="binding site" evidence="14">
    <location>
        <position position="243"/>
    </location>
    <ligand>
        <name>ATP</name>
        <dbReference type="ChEBI" id="CHEBI:30616"/>
        <label>1</label>
    </ligand>
</feature>
<evidence type="ECO:0000256" key="6">
    <source>
        <dbReference type="ARBA" id="ARBA00022723"/>
    </source>
</evidence>
<keyword evidence="12" id="KW-0464">Manganese</keyword>
<evidence type="ECO:0000256" key="5">
    <source>
        <dbReference type="ARBA" id="ARBA00022605"/>
    </source>
</evidence>
<evidence type="ECO:0000259" key="15">
    <source>
        <dbReference type="PROSITE" id="PS50975"/>
    </source>
</evidence>
<evidence type="ECO:0000256" key="9">
    <source>
        <dbReference type="ARBA" id="ARBA00022840"/>
    </source>
</evidence>
<dbReference type="NCBIfam" id="TIGR01369">
    <property type="entry name" value="CPSaseII_lrg"/>
    <property type="match status" value="1"/>
</dbReference>
<evidence type="ECO:0000256" key="8">
    <source>
        <dbReference type="ARBA" id="ARBA00022741"/>
    </source>
</evidence>
<comment type="pathway">
    <text evidence="14">Pyrimidine metabolism; UMP biosynthesis via de novo pathway; (S)-dihydroorotate from bicarbonate: step 1/3.</text>
</comment>
<comment type="catalytic activity">
    <reaction evidence="13 14">
        <text>hydrogencarbonate + NH4(+) + 2 ATP = carbamoyl phosphate + 2 ADP + phosphate + 2 H(+)</text>
        <dbReference type="Rhea" id="RHEA:18029"/>
        <dbReference type="ChEBI" id="CHEBI:15378"/>
        <dbReference type="ChEBI" id="CHEBI:17544"/>
        <dbReference type="ChEBI" id="CHEBI:28938"/>
        <dbReference type="ChEBI" id="CHEBI:30616"/>
        <dbReference type="ChEBI" id="CHEBI:43474"/>
        <dbReference type="ChEBI" id="CHEBI:58228"/>
        <dbReference type="ChEBI" id="CHEBI:456216"/>
        <dbReference type="EC" id="6.3.4.16"/>
    </reaction>
</comment>
<evidence type="ECO:0000256" key="2">
    <source>
        <dbReference type="ARBA" id="ARBA00009799"/>
    </source>
</evidence>
<feature type="binding site" evidence="14">
    <location>
        <position position="801"/>
    </location>
    <ligand>
        <name>ATP</name>
        <dbReference type="ChEBI" id="CHEBI:30616"/>
        <label>2</label>
    </ligand>
</feature>
<dbReference type="PANTHER" id="PTHR11405:SF53">
    <property type="entry name" value="CARBAMOYL-PHOSPHATE SYNTHASE [AMMONIA], MITOCHONDRIAL"/>
    <property type="match status" value="1"/>
</dbReference>
<feature type="binding site" evidence="14">
    <location>
        <position position="299"/>
    </location>
    <ligand>
        <name>Mn(2+)</name>
        <dbReference type="ChEBI" id="CHEBI:29035"/>
        <label>2</label>
    </ligand>
</feature>
<comment type="caution">
    <text evidence="17">The sequence shown here is derived from an EMBL/GenBank/DDBJ whole genome shotgun (WGS) entry which is preliminary data.</text>
</comment>
<keyword evidence="8 14" id="KW-0547">Nucleotide-binding</keyword>
<comment type="caution">
    <text evidence="14">Lacks conserved residue(s) required for the propagation of feature annotation.</text>
</comment>
<feature type="binding site" evidence="14">
    <location>
        <position position="841"/>
    </location>
    <ligand>
        <name>Mg(2+)</name>
        <dbReference type="ChEBI" id="CHEBI:18420"/>
        <label>3</label>
    </ligand>
</feature>
<dbReference type="SUPFAM" id="SSF52335">
    <property type="entry name" value="Methylglyoxal synthase-like"/>
    <property type="match status" value="1"/>
</dbReference>
<feature type="binding site" evidence="14">
    <location>
        <position position="768"/>
    </location>
    <ligand>
        <name>ATP</name>
        <dbReference type="ChEBI" id="CHEBI:30616"/>
        <label>2</label>
    </ligand>
</feature>
<dbReference type="Gene3D" id="1.10.1030.10">
    <property type="entry name" value="Carbamoyl-phosphate synthetase, large subunit oligomerisation domain"/>
    <property type="match status" value="1"/>
</dbReference>
<dbReference type="InterPro" id="IPR016185">
    <property type="entry name" value="PreATP-grasp_dom_sf"/>
</dbReference>
<evidence type="ECO:0000313" key="17">
    <source>
        <dbReference type="EMBL" id="MDM8275606.1"/>
    </source>
</evidence>
<feature type="domain" description="ATP-grasp" evidence="15">
    <location>
        <begin position="133"/>
        <end position="328"/>
    </location>
</feature>
<dbReference type="HAMAP" id="MF_01210_A">
    <property type="entry name" value="CPSase_L_chain_A"/>
    <property type="match status" value="1"/>
</dbReference>
<feature type="region of interest" description="Allosteric domain" evidence="14">
    <location>
        <begin position="950"/>
        <end position="1097"/>
    </location>
</feature>
<dbReference type="PROSITE" id="PS00866">
    <property type="entry name" value="CPSASE_1"/>
    <property type="match status" value="2"/>
</dbReference>
<feature type="binding site" evidence="14">
    <location>
        <position position="210"/>
    </location>
    <ligand>
        <name>ATP</name>
        <dbReference type="ChEBI" id="CHEBI:30616"/>
        <label>1</label>
    </ligand>
</feature>
<keyword evidence="11 14" id="KW-0665">Pyrimidine biosynthesis</keyword>
<reference evidence="18" key="1">
    <citation type="submission" date="2023-06" db="EMBL/GenBank/DDBJ databases">
        <title>Identification and characterization of horizontal gene transfer across gut microbiota members of farm animals based on homology search.</title>
        <authorList>
            <person name="Zeman M."/>
            <person name="Kubasova T."/>
            <person name="Jahodarova E."/>
            <person name="Nykrynova M."/>
            <person name="Rychlik I."/>
        </authorList>
    </citation>
    <scope>NUCLEOTIDE SEQUENCE [LARGE SCALE GENOMIC DNA]</scope>
    <source>
        <strain evidence="18">154_Feed</strain>
    </source>
</reference>
<evidence type="ECO:0000259" key="16">
    <source>
        <dbReference type="PROSITE" id="PS51855"/>
    </source>
</evidence>
<dbReference type="Pfam" id="PF25596">
    <property type="entry name" value="CPSase_L_D1"/>
    <property type="match status" value="2"/>
</dbReference>
<dbReference type="NCBIfam" id="NF009455">
    <property type="entry name" value="PRK12815.1"/>
    <property type="match status" value="1"/>
</dbReference>
<dbReference type="Gene3D" id="3.40.50.20">
    <property type="match status" value="2"/>
</dbReference>
<feature type="binding site" evidence="14">
    <location>
        <position position="800"/>
    </location>
    <ligand>
        <name>ATP</name>
        <dbReference type="ChEBI" id="CHEBI:30616"/>
        <label>2</label>
    </ligand>
</feature>
<comment type="pathway">
    <text evidence="1 14">Amino-acid biosynthesis; L-arginine biosynthesis; carbamoyl phosphate from bicarbonate: step 1/1.</text>
</comment>
<gene>
    <name evidence="14 17" type="primary">carB</name>
    <name evidence="17" type="ORF">QUW28_08910</name>
</gene>
<feature type="binding site" evidence="14">
    <location>
        <position position="727"/>
    </location>
    <ligand>
        <name>ATP</name>
        <dbReference type="ChEBI" id="CHEBI:30616"/>
        <label>2</label>
    </ligand>
</feature>
<evidence type="ECO:0000313" key="18">
    <source>
        <dbReference type="Proteomes" id="UP001529421"/>
    </source>
</evidence>
<feature type="binding site" evidence="14">
    <location>
        <position position="176"/>
    </location>
    <ligand>
        <name>ATP</name>
        <dbReference type="ChEBI" id="CHEBI:30616"/>
        <label>1</label>
    </ligand>
</feature>
<comment type="cofactor">
    <cofactor evidence="14">
        <name>Mg(2+)</name>
        <dbReference type="ChEBI" id="CHEBI:18420"/>
    </cofactor>
    <cofactor evidence="14">
        <name>Mn(2+)</name>
        <dbReference type="ChEBI" id="CHEBI:29035"/>
    </cofactor>
    <text evidence="14">Binds 4 Mg(2+) or Mn(2+) ions per subunit.</text>
</comment>
<comment type="catalytic activity">
    <reaction evidence="14">
        <text>hydrogencarbonate + L-glutamine + 2 ATP + H2O = carbamoyl phosphate + L-glutamate + 2 ADP + phosphate + 2 H(+)</text>
        <dbReference type="Rhea" id="RHEA:18633"/>
        <dbReference type="ChEBI" id="CHEBI:15377"/>
        <dbReference type="ChEBI" id="CHEBI:15378"/>
        <dbReference type="ChEBI" id="CHEBI:17544"/>
        <dbReference type="ChEBI" id="CHEBI:29985"/>
        <dbReference type="ChEBI" id="CHEBI:30616"/>
        <dbReference type="ChEBI" id="CHEBI:43474"/>
        <dbReference type="ChEBI" id="CHEBI:58228"/>
        <dbReference type="ChEBI" id="CHEBI:58359"/>
        <dbReference type="ChEBI" id="CHEBI:456216"/>
        <dbReference type="EC" id="6.3.5.5"/>
    </reaction>
</comment>
<feature type="binding site" evidence="14">
    <location>
        <position position="299"/>
    </location>
    <ligand>
        <name>ATP</name>
        <dbReference type="ChEBI" id="CHEBI:30616"/>
        <label>1</label>
    </ligand>
</feature>
<dbReference type="InterPro" id="IPR006275">
    <property type="entry name" value="CPSase_lsu"/>
</dbReference>
<dbReference type="InterPro" id="IPR058047">
    <property type="entry name" value="CPSase_preATP-grasp"/>
</dbReference>
<evidence type="ECO:0000256" key="10">
    <source>
        <dbReference type="ARBA" id="ARBA00022842"/>
    </source>
</evidence>
<dbReference type="InterPro" id="IPR005479">
    <property type="entry name" value="CPAse_ATP-bd"/>
</dbReference>
<keyword evidence="6" id="KW-0479">Metal-binding</keyword>
<evidence type="ECO:0000256" key="3">
    <source>
        <dbReference type="ARBA" id="ARBA00022571"/>
    </source>
</evidence>
<dbReference type="EC" id="6.3.5.5" evidence="14"/>
<feature type="binding site" evidence="14">
    <location>
        <position position="841"/>
    </location>
    <ligand>
        <name>ATP</name>
        <dbReference type="ChEBI" id="CHEBI:30616"/>
        <label>2</label>
    </ligand>
</feature>
<dbReference type="HAMAP" id="MF_01210_B">
    <property type="entry name" value="CPSase_L_chain_B"/>
    <property type="match status" value="1"/>
</dbReference>
<feature type="binding site" evidence="14">
    <location>
        <position position="855"/>
    </location>
    <ligand>
        <name>Mg(2+)</name>
        <dbReference type="ChEBI" id="CHEBI:18420"/>
        <label>4</label>
    </ligand>
</feature>
<feature type="binding site" evidence="14">
    <location>
        <position position="766"/>
    </location>
    <ligand>
        <name>ATP</name>
        <dbReference type="ChEBI" id="CHEBI:30616"/>
        <label>2</label>
    </ligand>
</feature>
<comment type="domain">
    <text evidence="14">The large subunit is composed of 2 ATP-grasp domains that are involved in binding the 2 ATP molecules needed for carbamoyl phosphate synthesis. The N-terminal ATP-grasp domain (referred to as the carboxyphosphate synthetic component) catalyzes the ATP-dependent phosphorylation of hydrogencarbonate to carboxyphosphate and the subsequent nucleophilic attack by ammonia to form a carbamate intermediate. The C-terminal ATP-grasp domain (referred to as the carbamoyl phosphate synthetic component) then catalyzes the phosphorylation of carbamate with the second ATP to form the end product carbamoyl phosphate. The reactive and unstable enzyme intermediates are sequentially channeled from one active site to the next through the interior of the protein over a distance of at least 96 A.</text>
</comment>
<keyword evidence="3 14" id="KW-0055">Arginine biosynthesis</keyword>
<dbReference type="InterPro" id="IPR011761">
    <property type="entry name" value="ATP-grasp"/>
</dbReference>
<dbReference type="PROSITE" id="PS51257">
    <property type="entry name" value="PROKAR_LIPOPROTEIN"/>
    <property type="match status" value="1"/>
</dbReference>
<dbReference type="Proteomes" id="UP001529421">
    <property type="component" value="Unassembled WGS sequence"/>
</dbReference>
<comment type="function">
    <text evidence="14">Large subunit of the glutamine-dependent carbamoyl phosphate synthetase (CPSase). CPSase catalyzes the formation of carbamoyl phosphate from the ammonia moiety of glutamine, carbonate, and phosphate donated by ATP, constituting the first step of 2 biosynthetic pathways, one leading to arginine and/or urea and the other to pyrimidine nucleotides. The large subunit (synthetase) binds the substrates ammonia (free or transferred from glutamine from the small subunit), hydrogencarbonate and ATP and carries out an ATP-coupled ligase reaction, activating hydrogencarbonate by forming carboxy phosphate which reacts with ammonia to form carbamoyl phosphate.</text>
</comment>
<dbReference type="Pfam" id="PF02787">
    <property type="entry name" value="CPSase_L_D3"/>
    <property type="match status" value="1"/>
</dbReference>
<dbReference type="Pfam" id="PF02786">
    <property type="entry name" value="CPSase_L_D2"/>
    <property type="match status" value="2"/>
</dbReference>
<keyword evidence="10" id="KW-0460">Magnesium</keyword>
<evidence type="ECO:0000256" key="13">
    <source>
        <dbReference type="ARBA" id="ARBA00047359"/>
    </source>
</evidence>
<dbReference type="EMBL" id="JAUDDZ010000014">
    <property type="protein sequence ID" value="MDM8275606.1"/>
    <property type="molecule type" value="Genomic_DNA"/>
</dbReference>